<evidence type="ECO:0000313" key="3">
    <source>
        <dbReference type="EMBL" id="KAF2280713.1"/>
    </source>
</evidence>
<feature type="compositionally biased region" description="Polar residues" evidence="2">
    <location>
        <begin position="418"/>
        <end position="458"/>
    </location>
</feature>
<feature type="region of interest" description="Disordered" evidence="2">
    <location>
        <begin position="1"/>
        <end position="295"/>
    </location>
</feature>
<feature type="region of interest" description="Disordered" evidence="2">
    <location>
        <begin position="1585"/>
        <end position="1606"/>
    </location>
</feature>
<feature type="region of interest" description="Disordered" evidence="2">
    <location>
        <begin position="330"/>
        <end position="505"/>
    </location>
</feature>
<sequence>MERPGNVNFSNQAGHAPPYGAAGYQTVPPTTNSQWAPPGQPQGTQYQYGSHGAQTQQYTYGSQPPQAQQGVYGTQPAQQTYPPQPTQPVQPVQPVQPAYTNTVPTPAPAGQPQWVQPQTGQQGTWGQQGQQGVGAGGGYHAGAYGTAPGYGQQVQQQQEQPPVPPPKPAGFTAAVHSVQGQPQQQQQGGYQQQQPQQQAPGYPPQVPQQQAYNTPAAPPPQTPVASYFPPTSLPQTNTYSTPSSAISQSQQPQPNTVLTPDEQHPAYVPPSLSGQGVTSYMPANTNPMPGVYLPPPPDLPAWQHATHAPLQGTEKKWRYTGFGAPGGYAVQAGQGQSVPQQQSYGQPVHDQFQQQGQLVQPGQPLQQQFGNDGLGHGQVQQPQQPQPQYPPVQQGQPIQQPVQQIQQPAGQWPQTQPIDQTYGQQQSLPAIHGVQQQAWSQTPVPAVSQHQSTPSYSDIQAPKPLGHSSTTPPSFLNQSSPQSQPVSPILNRQSVSFASGHNTRTGSVSSIAIEALRNQHAQATAKPSSPVPSLREQQQQRQVAIPPPVSKPGPASAFSALGAGGPSDWEHFMAPGEEVDDEEIFGKKKENGPKGDGEVKEGTKSPSSSPPSATDGVTQPKPASPAQGSSPQPPQQEFVMGDAVVVSQSQSPKPSETSQPPTTQQSFVMDDGGWVQPEKSSQTATLQQPPSGQQSFVMDDGGIALQSQGTNTQPQLDQRNEIDRLSAELKASVQDLATYRTNAEREKEELRVELERVKGELETARSQTANEKLEVGKLKVEVDSLKTELEALKAQSTNDKAEIERVKAESEVSKTHSANEMAVLNEQIHSMRTASDQAKSNAADLAKENQNLIDRLKEDIEGKDDSIKERDATIADLKRQLEEERSKEFPKPTPADLIPDLDPWYAGSLERFINMLRVEAYEPQVEEKIKIFTGFLRAESAARGLEYYSAPPAPPAAQQDIIAAGVKKESPPISRKASNASSRRQDIQISVPEQIIVEQDLAQYSPGGRPILPRTGPSINASAAIEQTRPASTQSTAILTPASSVDDDASKTPLIQSTPEEQPKPQYKAYVPPATSTPAHDLTLTHRQSMSFVSPASMAVPLHMKKPEQHDEIFFGEPQPPTAPIRPVSIASIPASGDGIIVEDAVPAPLSVKPRISRDSSPAAPAALETKKKKESAWQALDSLIPAQISALPPHPRLVAIRAHLSSLDNSFPFITELSSKWEKEAAIVRKKNDDARLRRQEESEARTDQLFNDNEISYAEIGAMEDEFKEKEREGKAREDREEYASYVREVFEKGYEGLQAEIGGLMEAGWEIEELVRDGVSGVEAAFDRGGRKSTVEGEGGEAMPLVDVKAALELLVQLHEAISLRHQRVHALVLDRDRRYKKTELQPLYAKGDIPKMKAMEKHFEAAERKAIARGKEEIARGMSEVLGVVERVVRGVVGREGELGEELLGCVRDVLEEEEEGQDEANGEGERTQEWKTQVLGRARDGLSALSASSQQLMTVFNGVEIATAKACLEAEIAAAKVDAAPSASDIGAQIKEMEERLAGLEKKMKEEFEERMEVLREREREGLALVGEVEGVVKEGGKGGVGIGNPTEGESERERRMKEALLEARRRNGEAV</sequence>
<feature type="compositionally biased region" description="Polar residues" evidence="2">
    <location>
        <begin position="272"/>
        <end position="286"/>
    </location>
</feature>
<evidence type="ECO:0000313" key="4">
    <source>
        <dbReference type="Proteomes" id="UP000800097"/>
    </source>
</evidence>
<feature type="compositionally biased region" description="Low complexity" evidence="2">
    <location>
        <begin position="178"/>
        <end position="200"/>
    </location>
</feature>
<feature type="compositionally biased region" description="Low complexity" evidence="2">
    <location>
        <begin position="391"/>
        <end position="417"/>
    </location>
</feature>
<proteinExistence type="predicted"/>
<keyword evidence="4" id="KW-1185">Reference proteome</keyword>
<dbReference type="Gene3D" id="1.10.287.1490">
    <property type="match status" value="1"/>
</dbReference>
<accession>A0A6A6JXB5</accession>
<feature type="compositionally biased region" description="Low complexity" evidence="2">
    <location>
        <begin position="110"/>
        <end position="128"/>
    </location>
</feature>
<feature type="region of interest" description="Disordered" evidence="2">
    <location>
        <begin position="518"/>
        <end position="717"/>
    </location>
</feature>
<feature type="compositionally biased region" description="Low complexity" evidence="2">
    <location>
        <begin position="619"/>
        <end position="630"/>
    </location>
</feature>
<feature type="compositionally biased region" description="Polar residues" evidence="2">
    <location>
        <begin position="490"/>
        <end position="505"/>
    </location>
</feature>
<feature type="compositionally biased region" description="Low complexity" evidence="2">
    <location>
        <begin position="141"/>
        <end position="160"/>
    </location>
</feature>
<dbReference type="GeneID" id="54555686"/>
<evidence type="ECO:0000256" key="2">
    <source>
        <dbReference type="SAM" id="MobiDB-lite"/>
    </source>
</evidence>
<name>A0A6A6JXB5_WESOR</name>
<feature type="compositionally biased region" description="Low complexity" evidence="2">
    <location>
        <begin position="478"/>
        <end position="488"/>
    </location>
</feature>
<reference evidence="3" key="1">
    <citation type="journal article" date="2020" name="Stud. Mycol.">
        <title>101 Dothideomycetes genomes: a test case for predicting lifestyles and emergence of pathogens.</title>
        <authorList>
            <person name="Haridas S."/>
            <person name="Albert R."/>
            <person name="Binder M."/>
            <person name="Bloem J."/>
            <person name="Labutti K."/>
            <person name="Salamov A."/>
            <person name="Andreopoulos B."/>
            <person name="Baker S."/>
            <person name="Barry K."/>
            <person name="Bills G."/>
            <person name="Bluhm B."/>
            <person name="Cannon C."/>
            <person name="Castanera R."/>
            <person name="Culley D."/>
            <person name="Daum C."/>
            <person name="Ezra D."/>
            <person name="Gonzalez J."/>
            <person name="Henrissat B."/>
            <person name="Kuo A."/>
            <person name="Liang C."/>
            <person name="Lipzen A."/>
            <person name="Lutzoni F."/>
            <person name="Magnuson J."/>
            <person name="Mondo S."/>
            <person name="Nolan M."/>
            <person name="Ohm R."/>
            <person name="Pangilinan J."/>
            <person name="Park H.-J."/>
            <person name="Ramirez L."/>
            <person name="Alfaro M."/>
            <person name="Sun H."/>
            <person name="Tritt A."/>
            <person name="Yoshinaga Y."/>
            <person name="Zwiers L.-H."/>
            <person name="Turgeon B."/>
            <person name="Goodwin S."/>
            <person name="Spatafora J."/>
            <person name="Crous P."/>
            <person name="Grigoriev I."/>
        </authorList>
    </citation>
    <scope>NUCLEOTIDE SEQUENCE</scope>
    <source>
        <strain evidence="3">CBS 379.55</strain>
    </source>
</reference>
<keyword evidence="1" id="KW-0175">Coiled coil</keyword>
<feature type="coiled-coil region" evidence="1">
    <location>
        <begin position="835"/>
        <end position="887"/>
    </location>
</feature>
<feature type="compositionally biased region" description="Low complexity" evidence="2">
    <location>
        <begin position="330"/>
        <end position="369"/>
    </location>
</feature>
<evidence type="ECO:0000256" key="1">
    <source>
        <dbReference type="SAM" id="Coils"/>
    </source>
</evidence>
<feature type="compositionally biased region" description="Polar residues" evidence="2">
    <location>
        <begin position="678"/>
        <end position="696"/>
    </location>
</feature>
<feature type="compositionally biased region" description="Low complexity" evidence="2">
    <location>
        <begin position="13"/>
        <end position="24"/>
    </location>
</feature>
<feature type="compositionally biased region" description="Low complexity" evidence="2">
    <location>
        <begin position="89"/>
        <end position="100"/>
    </location>
</feature>
<feature type="region of interest" description="Disordered" evidence="2">
    <location>
        <begin position="1041"/>
        <end position="1067"/>
    </location>
</feature>
<dbReference type="RefSeq" id="XP_033658250.1">
    <property type="nucleotide sequence ID" value="XM_033802511.1"/>
</dbReference>
<organism evidence="3 4">
    <name type="scientific">Westerdykella ornata</name>
    <dbReference type="NCBI Taxonomy" id="318751"/>
    <lineage>
        <taxon>Eukaryota</taxon>
        <taxon>Fungi</taxon>
        <taxon>Dikarya</taxon>
        <taxon>Ascomycota</taxon>
        <taxon>Pezizomycotina</taxon>
        <taxon>Dothideomycetes</taxon>
        <taxon>Pleosporomycetidae</taxon>
        <taxon>Pleosporales</taxon>
        <taxon>Sporormiaceae</taxon>
        <taxon>Westerdykella</taxon>
    </lineage>
</organism>
<feature type="compositionally biased region" description="Polar residues" evidence="2">
    <location>
        <begin position="467"/>
        <end position="477"/>
    </location>
</feature>
<protein>
    <submittedName>
        <fullName evidence="3">Uncharacterized protein</fullName>
    </submittedName>
</protein>
<gene>
    <name evidence="3" type="ORF">EI97DRAFT_497490</name>
</gene>
<feature type="coiled-coil region" evidence="1">
    <location>
        <begin position="1532"/>
        <end position="1566"/>
    </location>
</feature>
<feature type="compositionally biased region" description="Polar residues" evidence="2">
    <location>
        <begin position="652"/>
        <end position="667"/>
    </location>
</feature>
<feature type="coiled-coil region" evidence="1">
    <location>
        <begin position="722"/>
        <end position="811"/>
    </location>
</feature>
<feature type="compositionally biased region" description="Low complexity" evidence="2">
    <location>
        <begin position="242"/>
        <end position="254"/>
    </location>
</feature>
<dbReference type="Proteomes" id="UP000800097">
    <property type="component" value="Unassembled WGS sequence"/>
</dbReference>
<feature type="compositionally biased region" description="Polar residues" evidence="2">
    <location>
        <begin position="52"/>
        <end position="72"/>
    </location>
</feature>
<feature type="compositionally biased region" description="Basic and acidic residues" evidence="2">
    <location>
        <begin position="584"/>
        <end position="603"/>
    </location>
</feature>
<feature type="compositionally biased region" description="Polar residues" evidence="2">
    <location>
        <begin position="705"/>
        <end position="717"/>
    </location>
</feature>
<dbReference type="EMBL" id="ML986484">
    <property type="protein sequence ID" value="KAF2280713.1"/>
    <property type="molecule type" value="Genomic_DNA"/>
</dbReference>
<feature type="compositionally biased region" description="Gly residues" evidence="2">
    <location>
        <begin position="129"/>
        <end position="140"/>
    </location>
</feature>
<dbReference type="OrthoDB" id="1883964at2759"/>